<evidence type="ECO:0000256" key="6">
    <source>
        <dbReference type="ARBA" id="ARBA00022741"/>
    </source>
</evidence>
<dbReference type="SUPFAM" id="SSF46589">
    <property type="entry name" value="tRNA-binding arm"/>
    <property type="match status" value="1"/>
</dbReference>
<keyword evidence="9 12" id="KW-0030">Aminoacyl-tRNA synthetase</keyword>
<dbReference type="EC" id="6.1.1.11" evidence="12"/>
<dbReference type="OrthoDB" id="9804647at2"/>
<evidence type="ECO:0000259" key="16">
    <source>
        <dbReference type="PROSITE" id="PS50862"/>
    </source>
</evidence>
<dbReference type="UniPathway" id="UPA00906">
    <property type="reaction ID" value="UER00895"/>
</dbReference>
<dbReference type="GO" id="GO:0005737">
    <property type="term" value="C:cytoplasm"/>
    <property type="evidence" value="ECO:0007669"/>
    <property type="project" value="UniProtKB-SubCell"/>
</dbReference>
<feature type="binding site" evidence="13">
    <location>
        <position position="228"/>
    </location>
    <ligand>
        <name>L-serine</name>
        <dbReference type="ChEBI" id="CHEBI:33384"/>
    </ligand>
</feature>
<dbReference type="InterPro" id="IPR006195">
    <property type="entry name" value="aa-tRNA-synth_II"/>
</dbReference>
<evidence type="ECO:0000256" key="10">
    <source>
        <dbReference type="ARBA" id="ARBA00047929"/>
    </source>
</evidence>
<feature type="binding site" evidence="12">
    <location>
        <begin position="228"/>
        <end position="230"/>
    </location>
    <ligand>
        <name>L-serine</name>
        <dbReference type="ChEBI" id="CHEBI:33384"/>
    </ligand>
</feature>
<comment type="catalytic activity">
    <reaction evidence="11 12">
        <text>tRNA(Ser) + L-serine + ATP = L-seryl-tRNA(Ser) + AMP + diphosphate + H(+)</text>
        <dbReference type="Rhea" id="RHEA:12292"/>
        <dbReference type="Rhea" id="RHEA-COMP:9669"/>
        <dbReference type="Rhea" id="RHEA-COMP:9703"/>
        <dbReference type="ChEBI" id="CHEBI:15378"/>
        <dbReference type="ChEBI" id="CHEBI:30616"/>
        <dbReference type="ChEBI" id="CHEBI:33019"/>
        <dbReference type="ChEBI" id="CHEBI:33384"/>
        <dbReference type="ChEBI" id="CHEBI:78442"/>
        <dbReference type="ChEBI" id="CHEBI:78533"/>
        <dbReference type="ChEBI" id="CHEBI:456215"/>
        <dbReference type="EC" id="6.1.1.11"/>
    </reaction>
</comment>
<evidence type="ECO:0000256" key="4">
    <source>
        <dbReference type="ARBA" id="ARBA00022490"/>
    </source>
</evidence>
<dbReference type="HAMAP" id="MF_00176">
    <property type="entry name" value="Ser_tRNA_synth_type1"/>
    <property type="match status" value="1"/>
</dbReference>
<dbReference type="GO" id="GO:0016260">
    <property type="term" value="P:selenocysteine biosynthetic process"/>
    <property type="evidence" value="ECO:0007669"/>
    <property type="project" value="UniProtKB-UniRule"/>
</dbReference>
<feature type="binding site" evidence="12 14">
    <location>
        <begin position="259"/>
        <end position="261"/>
    </location>
    <ligand>
        <name>ATP</name>
        <dbReference type="ChEBI" id="CHEBI:30616"/>
    </ligand>
</feature>
<evidence type="ECO:0000313" key="18">
    <source>
        <dbReference type="Proteomes" id="UP000029995"/>
    </source>
</evidence>
<dbReference type="GO" id="GO:0006434">
    <property type="term" value="P:seryl-tRNA aminoacylation"/>
    <property type="evidence" value="ECO:0007669"/>
    <property type="project" value="UniProtKB-UniRule"/>
</dbReference>
<keyword evidence="6 12" id="KW-0547">Nucleotide-binding</keyword>
<keyword evidence="5 12" id="KW-0436">Ligase</keyword>
<gene>
    <name evidence="12" type="primary">serS</name>
    <name evidence="17" type="ORF">P409_27805</name>
</gene>
<dbReference type="PANTHER" id="PTHR43697:SF1">
    <property type="entry name" value="SERINE--TRNA LIGASE"/>
    <property type="match status" value="1"/>
</dbReference>
<name>A0A0A0D0I1_9PROT</name>
<keyword evidence="8 12" id="KW-0648">Protein biosynthesis</keyword>
<sequence length="424" mass="46740">MHDIRFIREHPEAFDKGMARRGLSPVAAELLSLDERRRQITTELQGLQTRRNAASKEIGAVKSKGGDAQALMDEVAAIKAKMGELEQADRDAEAALTARLAELPNIPDDDVPDGADESGNIEIRRTGEPRRLNSARDHVDLGEGLGLMDFAAASKLSGARFVVLRGALARLERAIGQFMIDLHINEHGYTEIAPPFMVRDEAVYGTGQLPKFAEDLFRTNTGHWLIPTAEVPLTNLVAGEILEQEGLPLRFTALTPSFRSEAGSAGRDTRGMIRQHQFSKVELVSITMPEQSAAEHERMTECAETVLKRLGLAFRTIVLCTGDMGFTARKTYDIEVWLPGQGRYREISSCSNTGEFQARRMQGRFRPEGEKGTRFVHTLNGSGVAVGRALIAVMETYQRQDGAIEVPEVLRPYMGGIEILDVKG</sequence>
<keyword evidence="4 12" id="KW-0963">Cytoplasm</keyword>
<evidence type="ECO:0000256" key="1">
    <source>
        <dbReference type="ARBA" id="ARBA00004496"/>
    </source>
</evidence>
<protein>
    <recommendedName>
        <fullName evidence="12">Serine--tRNA ligase</fullName>
        <ecNumber evidence="12">6.1.1.11</ecNumber>
    </recommendedName>
    <alternativeName>
        <fullName evidence="12">Seryl-tRNA synthetase</fullName>
        <shortName evidence="12">SerRS</shortName>
    </alternativeName>
    <alternativeName>
        <fullName evidence="12">Seryl-tRNA(Ser/Sec) synthetase</fullName>
    </alternativeName>
</protein>
<dbReference type="GO" id="GO:0004828">
    <property type="term" value="F:serine-tRNA ligase activity"/>
    <property type="evidence" value="ECO:0007669"/>
    <property type="project" value="UniProtKB-UniRule"/>
</dbReference>
<comment type="subcellular location">
    <subcellularLocation>
        <location evidence="1 12">Cytoplasm</location>
    </subcellularLocation>
</comment>
<evidence type="ECO:0000256" key="15">
    <source>
        <dbReference type="SAM" id="Coils"/>
    </source>
</evidence>
<dbReference type="CDD" id="cd00770">
    <property type="entry name" value="SerRS_core"/>
    <property type="match status" value="1"/>
</dbReference>
<reference evidence="17 18" key="1">
    <citation type="submission" date="2014-01" db="EMBL/GenBank/DDBJ databases">
        <title>Genome sequence determination for a cystic fibrosis isolate, Inquilinus limosus.</title>
        <authorList>
            <person name="Pino M."/>
            <person name="Di Conza J."/>
            <person name="Gutkind G."/>
        </authorList>
    </citation>
    <scope>NUCLEOTIDE SEQUENCE [LARGE SCALE GENOMIC DNA]</scope>
    <source>
        <strain evidence="17 18">MP06</strain>
    </source>
</reference>
<evidence type="ECO:0000256" key="3">
    <source>
        <dbReference type="ARBA" id="ARBA00010728"/>
    </source>
</evidence>
<dbReference type="EMBL" id="JANX01000538">
    <property type="protein sequence ID" value="KGM31333.1"/>
    <property type="molecule type" value="Genomic_DNA"/>
</dbReference>
<dbReference type="SUPFAM" id="SSF55681">
    <property type="entry name" value="Class II aaRS and biotin synthetases"/>
    <property type="match status" value="1"/>
</dbReference>
<evidence type="ECO:0000256" key="13">
    <source>
        <dbReference type="PIRSR" id="PIRSR001529-1"/>
    </source>
</evidence>
<comment type="caution">
    <text evidence="12">Lacks conserved residue(s) required for the propagation of feature annotation.</text>
</comment>
<evidence type="ECO:0000256" key="8">
    <source>
        <dbReference type="ARBA" id="ARBA00022917"/>
    </source>
</evidence>
<organism evidence="17 18">
    <name type="scientific">Inquilinus limosus MP06</name>
    <dbReference type="NCBI Taxonomy" id="1398085"/>
    <lineage>
        <taxon>Bacteria</taxon>
        <taxon>Pseudomonadati</taxon>
        <taxon>Pseudomonadota</taxon>
        <taxon>Alphaproteobacteria</taxon>
        <taxon>Rhodospirillales</taxon>
        <taxon>Rhodospirillaceae</taxon>
        <taxon>Inquilinus</taxon>
    </lineage>
</organism>
<proteinExistence type="inferred from homology"/>
<evidence type="ECO:0000313" key="17">
    <source>
        <dbReference type="EMBL" id="KGM31333.1"/>
    </source>
</evidence>
<feature type="binding site" evidence="12 13">
    <location>
        <position position="282"/>
    </location>
    <ligand>
        <name>L-serine</name>
        <dbReference type="ChEBI" id="CHEBI:33384"/>
    </ligand>
</feature>
<evidence type="ECO:0000256" key="2">
    <source>
        <dbReference type="ARBA" id="ARBA00005045"/>
    </source>
</evidence>
<evidence type="ECO:0000256" key="11">
    <source>
        <dbReference type="ARBA" id="ARBA00048823"/>
    </source>
</evidence>
<comment type="function">
    <text evidence="12">Catalyzes the attachment of serine to tRNA(Ser). Is also able to aminoacylate tRNA(Sec) with serine, to form the misacylated tRNA L-seryl-tRNA(Sec), which will be further converted into selenocysteinyl-tRNA(Sec).</text>
</comment>
<comment type="similarity">
    <text evidence="3 12">Belongs to the class-II aminoacyl-tRNA synthetase family. Type-1 seryl-tRNA synthetase subfamily.</text>
</comment>
<dbReference type="InterPro" id="IPR033729">
    <property type="entry name" value="SerRS_core"/>
</dbReference>
<dbReference type="PIRSF" id="PIRSF001529">
    <property type="entry name" value="Ser-tRNA-synth_IIa"/>
    <property type="match status" value="1"/>
</dbReference>
<comment type="caution">
    <text evidence="17">The sequence shown here is derived from an EMBL/GenBank/DDBJ whole genome shotgun (WGS) entry which is preliminary data.</text>
</comment>
<evidence type="ECO:0000256" key="9">
    <source>
        <dbReference type="ARBA" id="ARBA00023146"/>
    </source>
</evidence>
<dbReference type="InterPro" id="IPR010978">
    <property type="entry name" value="tRNA-bd_arm"/>
</dbReference>
<dbReference type="Pfam" id="PF02403">
    <property type="entry name" value="Seryl_tRNA_N"/>
    <property type="match status" value="1"/>
</dbReference>
<dbReference type="InterPro" id="IPR042103">
    <property type="entry name" value="SerRS_1_N_sf"/>
</dbReference>
<evidence type="ECO:0000256" key="12">
    <source>
        <dbReference type="HAMAP-Rule" id="MF_00176"/>
    </source>
</evidence>
<dbReference type="GO" id="GO:0005524">
    <property type="term" value="F:ATP binding"/>
    <property type="evidence" value="ECO:0007669"/>
    <property type="project" value="UniProtKB-UniRule"/>
</dbReference>
<feature type="binding site" evidence="13">
    <location>
        <position position="380"/>
    </location>
    <ligand>
        <name>L-serine</name>
        <dbReference type="ChEBI" id="CHEBI:33384"/>
    </ligand>
</feature>
<feature type="binding site" evidence="12">
    <location>
        <position position="382"/>
    </location>
    <ligand>
        <name>L-serine</name>
        <dbReference type="ChEBI" id="CHEBI:33384"/>
    </ligand>
</feature>
<dbReference type="PANTHER" id="PTHR43697">
    <property type="entry name" value="SERYL-TRNA SYNTHETASE"/>
    <property type="match status" value="1"/>
</dbReference>
<dbReference type="PRINTS" id="PR00981">
    <property type="entry name" value="TRNASYNTHSER"/>
</dbReference>
<dbReference type="InterPro" id="IPR002317">
    <property type="entry name" value="Ser-tRNA-ligase_type_1"/>
</dbReference>
<feature type="binding site" evidence="13">
    <location>
        <position position="259"/>
    </location>
    <ligand>
        <name>L-serine</name>
        <dbReference type="ChEBI" id="CHEBI:33384"/>
    </ligand>
</feature>
<dbReference type="Proteomes" id="UP000029995">
    <property type="component" value="Unassembled WGS sequence"/>
</dbReference>
<dbReference type="Gene3D" id="1.10.287.40">
    <property type="entry name" value="Serine-tRNA synthetase, tRNA binding domain"/>
    <property type="match status" value="1"/>
</dbReference>
<keyword evidence="7 12" id="KW-0067">ATP-binding</keyword>
<evidence type="ECO:0000256" key="14">
    <source>
        <dbReference type="PIRSR" id="PIRSR001529-2"/>
    </source>
</evidence>
<dbReference type="Gene3D" id="3.30.930.10">
    <property type="entry name" value="Bira Bifunctional Protein, Domain 2"/>
    <property type="match status" value="1"/>
</dbReference>
<accession>A0A0A0D0I1</accession>
<evidence type="ECO:0000256" key="7">
    <source>
        <dbReference type="ARBA" id="ARBA00022840"/>
    </source>
</evidence>
<feature type="domain" description="Aminoacyl-transfer RNA synthetases class-II family profile" evidence="16">
    <location>
        <begin position="170"/>
        <end position="407"/>
    </location>
</feature>
<feature type="binding site" evidence="12 14">
    <location>
        <begin position="346"/>
        <end position="349"/>
    </location>
    <ligand>
        <name>ATP</name>
        <dbReference type="ChEBI" id="CHEBI:30616"/>
    </ligand>
</feature>
<keyword evidence="15" id="KW-0175">Coiled coil</keyword>
<comment type="subunit">
    <text evidence="12">Homodimer. The tRNA molecule binds across the dimer.</text>
</comment>
<comment type="pathway">
    <text evidence="2 12">Aminoacyl-tRNA biosynthesis; selenocysteinyl-tRNA(Sec) biosynthesis; L-seryl-tRNA(Sec) from L-serine and tRNA(Sec): step 1/1.</text>
</comment>
<evidence type="ECO:0000256" key="5">
    <source>
        <dbReference type="ARBA" id="ARBA00022598"/>
    </source>
</evidence>
<dbReference type="InterPro" id="IPR045864">
    <property type="entry name" value="aa-tRNA-synth_II/BPL/LPL"/>
</dbReference>
<dbReference type="Pfam" id="PF00587">
    <property type="entry name" value="tRNA-synt_2b"/>
    <property type="match status" value="1"/>
</dbReference>
<comment type="catalytic activity">
    <reaction evidence="10 12">
        <text>tRNA(Sec) + L-serine + ATP = L-seryl-tRNA(Sec) + AMP + diphosphate + H(+)</text>
        <dbReference type="Rhea" id="RHEA:42580"/>
        <dbReference type="Rhea" id="RHEA-COMP:9742"/>
        <dbReference type="Rhea" id="RHEA-COMP:10128"/>
        <dbReference type="ChEBI" id="CHEBI:15378"/>
        <dbReference type="ChEBI" id="CHEBI:30616"/>
        <dbReference type="ChEBI" id="CHEBI:33019"/>
        <dbReference type="ChEBI" id="CHEBI:33384"/>
        <dbReference type="ChEBI" id="CHEBI:78442"/>
        <dbReference type="ChEBI" id="CHEBI:78533"/>
        <dbReference type="ChEBI" id="CHEBI:456215"/>
        <dbReference type="EC" id="6.1.1.11"/>
    </reaction>
</comment>
<dbReference type="InterPro" id="IPR015866">
    <property type="entry name" value="Ser-tRNA-synth_1_N"/>
</dbReference>
<comment type="domain">
    <text evidence="12">Consists of two distinct domains, a catalytic core and a N-terminal extension that is involved in tRNA binding.</text>
</comment>
<dbReference type="AlphaFoldDB" id="A0A0A0D0I1"/>
<dbReference type="InterPro" id="IPR002314">
    <property type="entry name" value="aa-tRNA-synt_IIb"/>
</dbReference>
<dbReference type="NCBIfam" id="TIGR00414">
    <property type="entry name" value="serS"/>
    <property type="match status" value="1"/>
</dbReference>
<dbReference type="PROSITE" id="PS50862">
    <property type="entry name" value="AA_TRNA_LIGASE_II"/>
    <property type="match status" value="1"/>
</dbReference>
<feature type="coiled-coil region" evidence="15">
    <location>
        <begin position="37"/>
        <end position="88"/>
    </location>
</feature>
<dbReference type="RefSeq" id="WP_034846061.1">
    <property type="nucleotide sequence ID" value="NZ_JANX01000538.1"/>
</dbReference>